<evidence type="ECO:0000313" key="3">
    <source>
        <dbReference type="Proteomes" id="UP001178507"/>
    </source>
</evidence>
<dbReference type="Gene3D" id="2.70.98.30">
    <property type="entry name" value="Golgi alpha-mannosidase II, domain 4"/>
    <property type="match status" value="1"/>
</dbReference>
<accession>A0AA36ISZ7</accession>
<dbReference type="GO" id="GO:0005764">
    <property type="term" value="C:lysosome"/>
    <property type="evidence" value="ECO:0007669"/>
    <property type="project" value="TreeGrafter"/>
</dbReference>
<gene>
    <name evidence="2" type="ORF">EVOR1521_LOCUS18305</name>
</gene>
<dbReference type="InterPro" id="IPR011013">
    <property type="entry name" value="Gal_mutarotase_sf_dom"/>
</dbReference>
<dbReference type="InterPro" id="IPR050843">
    <property type="entry name" value="Glycosyl_Hydrlase_38"/>
</dbReference>
<organism evidence="2 3">
    <name type="scientific">Effrenium voratum</name>
    <dbReference type="NCBI Taxonomy" id="2562239"/>
    <lineage>
        <taxon>Eukaryota</taxon>
        <taxon>Sar</taxon>
        <taxon>Alveolata</taxon>
        <taxon>Dinophyceae</taxon>
        <taxon>Suessiales</taxon>
        <taxon>Symbiodiniaceae</taxon>
        <taxon>Effrenium</taxon>
    </lineage>
</organism>
<proteinExistence type="predicted"/>
<name>A0AA36ISZ7_9DINO</name>
<evidence type="ECO:0000313" key="2">
    <source>
        <dbReference type="EMBL" id="CAJ1393438.1"/>
    </source>
</evidence>
<dbReference type="EMBL" id="CAUJNA010002558">
    <property type="protein sequence ID" value="CAJ1393438.1"/>
    <property type="molecule type" value="Genomic_DNA"/>
</dbReference>
<sequence length="172" mass="19429">MATVVQVVGSWLMQRVRLAKKARHAEMTYTVGEIPVDDGWGKEIVSRISTDLKTEGRCFSDSNGREMLERRRDFRATWKLNQTEEVAGNYYPVTTALFIRDEAAQLTMLTDVSQAGTGCVRDGEIELMIHRRLLKALRSQSQLALPLPPLKLDCRLLSSLVAQFWGSLVAQF</sequence>
<dbReference type="SUPFAM" id="SSF74650">
    <property type="entry name" value="Galactose mutarotase-like"/>
    <property type="match status" value="1"/>
</dbReference>
<dbReference type="GO" id="GO:0006013">
    <property type="term" value="P:mannose metabolic process"/>
    <property type="evidence" value="ECO:0007669"/>
    <property type="project" value="InterPro"/>
</dbReference>
<dbReference type="Pfam" id="PF07748">
    <property type="entry name" value="Glyco_hydro_38C"/>
    <property type="match status" value="1"/>
</dbReference>
<dbReference type="PANTHER" id="PTHR11607">
    <property type="entry name" value="ALPHA-MANNOSIDASE"/>
    <property type="match status" value="1"/>
</dbReference>
<dbReference type="PANTHER" id="PTHR11607:SF3">
    <property type="entry name" value="LYSOSOMAL ALPHA-MANNOSIDASE"/>
    <property type="match status" value="1"/>
</dbReference>
<dbReference type="GO" id="GO:0004559">
    <property type="term" value="F:alpha-mannosidase activity"/>
    <property type="evidence" value="ECO:0007669"/>
    <property type="project" value="InterPro"/>
</dbReference>
<evidence type="ECO:0000259" key="1">
    <source>
        <dbReference type="Pfam" id="PF07748"/>
    </source>
</evidence>
<reference evidence="2" key="1">
    <citation type="submission" date="2023-08" db="EMBL/GenBank/DDBJ databases">
        <authorList>
            <person name="Chen Y."/>
            <person name="Shah S."/>
            <person name="Dougan E. K."/>
            <person name="Thang M."/>
            <person name="Chan C."/>
        </authorList>
    </citation>
    <scope>NUCLEOTIDE SEQUENCE</scope>
</reference>
<dbReference type="InterPro" id="IPR011682">
    <property type="entry name" value="Glyco_hydro_38_C"/>
</dbReference>
<dbReference type="GO" id="GO:0030246">
    <property type="term" value="F:carbohydrate binding"/>
    <property type="evidence" value="ECO:0007669"/>
    <property type="project" value="InterPro"/>
</dbReference>
<dbReference type="Proteomes" id="UP001178507">
    <property type="component" value="Unassembled WGS sequence"/>
</dbReference>
<keyword evidence="3" id="KW-1185">Reference proteome</keyword>
<protein>
    <recommendedName>
        <fullName evidence="1">Glycosyl hydrolase family 38 C-terminal domain-containing protein</fullName>
    </recommendedName>
</protein>
<feature type="domain" description="Glycosyl hydrolase family 38 C-terminal" evidence="1">
    <location>
        <begin position="3"/>
        <end position="135"/>
    </location>
</feature>
<dbReference type="AlphaFoldDB" id="A0AA36ISZ7"/>
<comment type="caution">
    <text evidence="2">The sequence shown here is derived from an EMBL/GenBank/DDBJ whole genome shotgun (WGS) entry which is preliminary data.</text>
</comment>